<dbReference type="RefSeq" id="XP_011301631.1">
    <property type="nucleotide sequence ID" value="XM_011303329.1"/>
</dbReference>
<protein>
    <submittedName>
        <fullName evidence="9">Mpv17-like protein 2</fullName>
    </submittedName>
    <submittedName>
        <fullName evidence="7">Mpv17l2_2 protein</fullName>
    </submittedName>
</protein>
<dbReference type="EMBL" id="GBYB01010309">
    <property type="protein sequence ID" value="JAG80076.1"/>
    <property type="molecule type" value="Transcribed_RNA"/>
</dbReference>
<evidence type="ECO:0000256" key="6">
    <source>
        <dbReference type="RuleBase" id="RU363053"/>
    </source>
</evidence>
<dbReference type="KEGG" id="fas:105265692"/>
<dbReference type="PANTHER" id="PTHR11266">
    <property type="entry name" value="PEROXISOMAL MEMBRANE PROTEIN 2, PXMP2 MPV17"/>
    <property type="match status" value="1"/>
</dbReference>
<evidence type="ECO:0000313" key="9">
    <source>
        <dbReference type="RefSeq" id="XP_011301631.1"/>
    </source>
</evidence>
<dbReference type="PANTHER" id="PTHR11266:SF81">
    <property type="entry name" value="GH12661P-RELATED"/>
    <property type="match status" value="1"/>
</dbReference>
<dbReference type="Pfam" id="PF04117">
    <property type="entry name" value="Mpv17_PMP22"/>
    <property type="match status" value="1"/>
</dbReference>
<keyword evidence="5" id="KW-0472">Membrane</keyword>
<dbReference type="GeneID" id="105265692"/>
<evidence type="ECO:0000313" key="7">
    <source>
        <dbReference type="EMBL" id="JAG80076.1"/>
    </source>
</evidence>
<reference evidence="7" key="1">
    <citation type="submission" date="2015-01" db="EMBL/GenBank/DDBJ databases">
        <title>Transcriptome Assembly of Fopius arisanus.</title>
        <authorList>
            <person name="Geib S."/>
        </authorList>
    </citation>
    <scope>NUCLEOTIDE SEQUENCE</scope>
</reference>
<accession>A0A0C9R2I5</accession>
<name>A0A0C9R2I5_9HYME</name>
<organism evidence="7">
    <name type="scientific">Fopius arisanus</name>
    <dbReference type="NCBI Taxonomy" id="64838"/>
    <lineage>
        <taxon>Eukaryota</taxon>
        <taxon>Metazoa</taxon>
        <taxon>Ecdysozoa</taxon>
        <taxon>Arthropoda</taxon>
        <taxon>Hexapoda</taxon>
        <taxon>Insecta</taxon>
        <taxon>Pterygota</taxon>
        <taxon>Neoptera</taxon>
        <taxon>Endopterygota</taxon>
        <taxon>Hymenoptera</taxon>
        <taxon>Apocrita</taxon>
        <taxon>Ichneumonoidea</taxon>
        <taxon>Braconidae</taxon>
        <taxon>Opiinae</taxon>
        <taxon>Fopius</taxon>
    </lineage>
</organism>
<reference evidence="9" key="2">
    <citation type="submission" date="2025-04" db="UniProtKB">
        <authorList>
            <consortium name="RefSeq"/>
        </authorList>
    </citation>
    <scope>IDENTIFICATION</scope>
    <source>
        <strain evidence="9">USDA-PBARC FA_bdor</strain>
        <tissue evidence="9">Whole organism</tissue>
    </source>
</reference>
<accession>A0A9R1TXM5</accession>
<evidence type="ECO:0000256" key="5">
    <source>
        <dbReference type="ARBA" id="ARBA00023136"/>
    </source>
</evidence>
<proteinExistence type="inferred from homology"/>
<dbReference type="GO" id="GO:0016020">
    <property type="term" value="C:membrane"/>
    <property type="evidence" value="ECO:0007669"/>
    <property type="project" value="UniProtKB-SubCell"/>
</dbReference>
<dbReference type="AlphaFoldDB" id="A0A0C9R2I5"/>
<evidence type="ECO:0000256" key="3">
    <source>
        <dbReference type="ARBA" id="ARBA00022692"/>
    </source>
</evidence>
<evidence type="ECO:0000256" key="1">
    <source>
        <dbReference type="ARBA" id="ARBA00004141"/>
    </source>
</evidence>
<evidence type="ECO:0000256" key="4">
    <source>
        <dbReference type="ARBA" id="ARBA00022989"/>
    </source>
</evidence>
<comment type="subcellular location">
    <subcellularLocation>
        <location evidence="1">Membrane</location>
        <topology evidence="1">Multi-pass membrane protein</topology>
    </subcellularLocation>
</comment>
<keyword evidence="3" id="KW-0812">Transmembrane</keyword>
<evidence type="ECO:0000256" key="2">
    <source>
        <dbReference type="ARBA" id="ARBA00006824"/>
    </source>
</evidence>
<comment type="similarity">
    <text evidence="2 6">Belongs to the peroxisomal membrane protein PXMP2/4 family.</text>
</comment>
<keyword evidence="8" id="KW-1185">Reference proteome</keyword>
<evidence type="ECO:0000313" key="8">
    <source>
        <dbReference type="Proteomes" id="UP000694866"/>
    </source>
</evidence>
<dbReference type="GO" id="GO:0061668">
    <property type="term" value="P:mitochondrial ribosome assembly"/>
    <property type="evidence" value="ECO:0007669"/>
    <property type="project" value="TreeGrafter"/>
</dbReference>
<gene>
    <name evidence="7" type="primary">mpv17l2_2</name>
    <name evidence="9" type="synonym">LOC105265692</name>
    <name evidence="7" type="ORF">g.56501</name>
</gene>
<dbReference type="Proteomes" id="UP000694866">
    <property type="component" value="Unplaced"/>
</dbReference>
<dbReference type="OrthoDB" id="10267969at2759"/>
<keyword evidence="4" id="KW-1133">Transmembrane helix</keyword>
<dbReference type="GO" id="GO:0005739">
    <property type="term" value="C:mitochondrion"/>
    <property type="evidence" value="ECO:0007669"/>
    <property type="project" value="TreeGrafter"/>
</dbReference>
<sequence length="216" mass="24505">MGIIKNLLFGKYLIITNTVSCGVMMGVGDAIQQKSDSLKRKFFTGSDASENEELPMSCPYNYAEVERDGGIILASTSERENSEDSLDSIRIRNMFAVGTAQGPFHHYFYAILDKVLPGRNAGSIVKKTVLDQAIASPTCLAIFFFGHGALEQRENEDVFEEIREKFFTTYKVDCCFWPPTQMINFLLVPVQYRVIYVNVMNIVYDIFLSYAKYECE</sequence>
<dbReference type="InterPro" id="IPR007248">
    <property type="entry name" value="Mpv17_PMP22"/>
</dbReference>